<organism evidence="8">
    <name type="scientific">hydrocarbon metagenome</name>
    <dbReference type="NCBI Taxonomy" id="938273"/>
    <lineage>
        <taxon>unclassified sequences</taxon>
        <taxon>metagenomes</taxon>
        <taxon>ecological metagenomes</taxon>
    </lineage>
</organism>
<dbReference type="Pfam" id="PF06271">
    <property type="entry name" value="RDD"/>
    <property type="match status" value="1"/>
</dbReference>
<name>A0A0W8F701_9ZZZZ</name>
<feature type="transmembrane region" description="Helical" evidence="6">
    <location>
        <begin position="39"/>
        <end position="56"/>
    </location>
</feature>
<comment type="subcellular location">
    <subcellularLocation>
        <location evidence="1">Cell membrane</location>
        <topology evidence="1">Multi-pass membrane protein</topology>
    </subcellularLocation>
</comment>
<dbReference type="GO" id="GO:0005886">
    <property type="term" value="C:plasma membrane"/>
    <property type="evidence" value="ECO:0007669"/>
    <property type="project" value="UniProtKB-SubCell"/>
</dbReference>
<keyword evidence="4 6" id="KW-1133">Transmembrane helix</keyword>
<evidence type="ECO:0000256" key="4">
    <source>
        <dbReference type="ARBA" id="ARBA00022989"/>
    </source>
</evidence>
<feature type="transmembrane region" description="Helical" evidence="6">
    <location>
        <begin position="94"/>
        <end position="111"/>
    </location>
</feature>
<dbReference type="PANTHER" id="PTHR36115">
    <property type="entry name" value="PROLINE-RICH ANTIGEN HOMOLOG-RELATED"/>
    <property type="match status" value="1"/>
</dbReference>
<dbReference type="AlphaFoldDB" id="A0A0W8F701"/>
<keyword evidence="3 6" id="KW-0812">Transmembrane</keyword>
<feature type="transmembrane region" description="Helical" evidence="6">
    <location>
        <begin position="14"/>
        <end position="32"/>
    </location>
</feature>
<evidence type="ECO:0000256" key="1">
    <source>
        <dbReference type="ARBA" id="ARBA00004651"/>
    </source>
</evidence>
<gene>
    <name evidence="8" type="ORF">ASZ90_013733</name>
</gene>
<evidence type="ECO:0000256" key="2">
    <source>
        <dbReference type="ARBA" id="ARBA00022475"/>
    </source>
</evidence>
<keyword evidence="2" id="KW-1003">Cell membrane</keyword>
<sequence length="134" mass="15381">MDEIIVLSSWGDRFWAWLIDVLLICLIWYKIIIVLDVGVFTISGILLLSSLLFIYWTSLEGYRGQSVGKMFLKIAVTGPYGEQIRFRDAAAESFGKAFLLPVDVLMSLILFQKSRQRLFNKISNTIVINRTEIE</sequence>
<proteinExistence type="predicted"/>
<dbReference type="InterPro" id="IPR051791">
    <property type="entry name" value="Pra-immunoreactive"/>
</dbReference>
<reference evidence="8" key="1">
    <citation type="journal article" date="2015" name="Proc. Natl. Acad. Sci. U.S.A.">
        <title>Networks of energetic and metabolic interactions define dynamics in microbial communities.</title>
        <authorList>
            <person name="Embree M."/>
            <person name="Liu J.K."/>
            <person name="Al-Bassam M.M."/>
            <person name="Zengler K."/>
        </authorList>
    </citation>
    <scope>NUCLEOTIDE SEQUENCE</scope>
</reference>
<evidence type="ECO:0000259" key="7">
    <source>
        <dbReference type="Pfam" id="PF06271"/>
    </source>
</evidence>
<evidence type="ECO:0000256" key="5">
    <source>
        <dbReference type="ARBA" id="ARBA00023136"/>
    </source>
</evidence>
<accession>A0A0W8F701</accession>
<dbReference type="PANTHER" id="PTHR36115:SF4">
    <property type="entry name" value="MEMBRANE PROTEIN"/>
    <property type="match status" value="1"/>
</dbReference>
<comment type="caution">
    <text evidence="8">The sequence shown here is derived from an EMBL/GenBank/DDBJ whole genome shotgun (WGS) entry which is preliminary data.</text>
</comment>
<protein>
    <recommendedName>
        <fullName evidence="7">RDD domain-containing protein</fullName>
    </recommendedName>
</protein>
<evidence type="ECO:0000256" key="3">
    <source>
        <dbReference type="ARBA" id="ARBA00022692"/>
    </source>
</evidence>
<dbReference type="EMBL" id="LNQE01001487">
    <property type="protein sequence ID" value="KUG16644.1"/>
    <property type="molecule type" value="Genomic_DNA"/>
</dbReference>
<keyword evidence="5 6" id="KW-0472">Membrane</keyword>
<evidence type="ECO:0000256" key="6">
    <source>
        <dbReference type="SAM" id="Phobius"/>
    </source>
</evidence>
<evidence type="ECO:0000313" key="8">
    <source>
        <dbReference type="EMBL" id="KUG16644.1"/>
    </source>
</evidence>
<feature type="domain" description="RDD" evidence="7">
    <location>
        <begin position="8"/>
        <end position="123"/>
    </location>
</feature>
<dbReference type="InterPro" id="IPR010432">
    <property type="entry name" value="RDD"/>
</dbReference>